<accession>A0A1I2CHP9</accession>
<gene>
    <name evidence="2" type="ORF">SAMN04487969_10580</name>
</gene>
<dbReference type="AlphaFoldDB" id="A0A1I2CHP9"/>
<dbReference type="Proteomes" id="UP000183410">
    <property type="component" value="Unassembled WGS sequence"/>
</dbReference>
<evidence type="ECO:0000313" key="2">
    <source>
        <dbReference type="EMBL" id="SFE67784.1"/>
    </source>
</evidence>
<name>A0A1I2CHP9_9BACL</name>
<keyword evidence="1" id="KW-0812">Transmembrane</keyword>
<evidence type="ECO:0000256" key="1">
    <source>
        <dbReference type="SAM" id="Phobius"/>
    </source>
</evidence>
<evidence type="ECO:0000313" key="3">
    <source>
        <dbReference type="Proteomes" id="UP000183410"/>
    </source>
</evidence>
<dbReference type="EMBL" id="FONN01000005">
    <property type="protein sequence ID" value="SFE67784.1"/>
    <property type="molecule type" value="Genomic_DNA"/>
</dbReference>
<reference evidence="3" key="1">
    <citation type="submission" date="2016-10" db="EMBL/GenBank/DDBJ databases">
        <authorList>
            <person name="Varghese N."/>
            <person name="Submissions S."/>
        </authorList>
    </citation>
    <scope>NUCLEOTIDE SEQUENCE [LARGE SCALE GENOMIC DNA]</scope>
    <source>
        <strain evidence="3">CGMCC 1.10223</strain>
    </source>
</reference>
<protein>
    <submittedName>
        <fullName evidence="2">Uncharacterized protein</fullName>
    </submittedName>
</protein>
<keyword evidence="1" id="KW-0472">Membrane</keyword>
<proteinExistence type="predicted"/>
<keyword evidence="3" id="KW-1185">Reference proteome</keyword>
<keyword evidence="1" id="KW-1133">Transmembrane helix</keyword>
<organism evidence="2 3">
    <name type="scientific">Paenibacillus algorifonticola</name>
    <dbReference type="NCBI Taxonomy" id="684063"/>
    <lineage>
        <taxon>Bacteria</taxon>
        <taxon>Bacillati</taxon>
        <taxon>Bacillota</taxon>
        <taxon>Bacilli</taxon>
        <taxon>Bacillales</taxon>
        <taxon>Paenibacillaceae</taxon>
        <taxon>Paenibacillus</taxon>
    </lineage>
</organism>
<feature type="transmembrane region" description="Helical" evidence="1">
    <location>
        <begin position="12"/>
        <end position="30"/>
    </location>
</feature>
<sequence>MPAWIVWLTDHWLSVMITCGVVVAVAYVLFNRNMLFNKN</sequence>